<evidence type="ECO:0000259" key="3">
    <source>
        <dbReference type="Pfam" id="PF14291"/>
    </source>
</evidence>
<dbReference type="RefSeq" id="XP_008184116.1">
    <property type="nucleotide sequence ID" value="XM_008185894.1"/>
</dbReference>
<evidence type="ECO:0000259" key="2">
    <source>
        <dbReference type="Pfam" id="PF13843"/>
    </source>
</evidence>
<organism evidence="4 5">
    <name type="scientific">Acyrthosiphon pisum</name>
    <name type="common">Pea aphid</name>
    <dbReference type="NCBI Taxonomy" id="7029"/>
    <lineage>
        <taxon>Eukaryota</taxon>
        <taxon>Metazoa</taxon>
        <taxon>Ecdysozoa</taxon>
        <taxon>Arthropoda</taxon>
        <taxon>Hexapoda</taxon>
        <taxon>Insecta</taxon>
        <taxon>Pterygota</taxon>
        <taxon>Neoptera</taxon>
        <taxon>Paraneoptera</taxon>
        <taxon>Hemiptera</taxon>
        <taxon>Sternorrhyncha</taxon>
        <taxon>Aphidomorpha</taxon>
        <taxon>Aphidoidea</taxon>
        <taxon>Aphididae</taxon>
        <taxon>Macrosiphini</taxon>
        <taxon>Acyrthosiphon</taxon>
    </lineage>
</organism>
<dbReference type="PANTHER" id="PTHR46289">
    <property type="entry name" value="52 KDA REPRESSOR OF THE INHIBITOR OF THE PROTEIN KINASE-LIKE PROTEIN-RELATED"/>
    <property type="match status" value="1"/>
</dbReference>
<dbReference type="SUPFAM" id="SSF53098">
    <property type="entry name" value="Ribonuclease H-like"/>
    <property type="match status" value="1"/>
</dbReference>
<dbReference type="Pfam" id="PF13843">
    <property type="entry name" value="DDE_Tnp_1_7"/>
    <property type="match status" value="1"/>
</dbReference>
<reference evidence="5" key="1">
    <citation type="submission" date="2010-06" db="EMBL/GenBank/DDBJ databases">
        <authorList>
            <person name="Jiang H."/>
            <person name="Abraham K."/>
            <person name="Ali S."/>
            <person name="Alsbrooks S.L."/>
            <person name="Anim B.N."/>
            <person name="Anosike U.S."/>
            <person name="Attaway T."/>
            <person name="Bandaranaike D.P."/>
            <person name="Battles P.K."/>
            <person name="Bell S.N."/>
            <person name="Bell A.V."/>
            <person name="Beltran B."/>
            <person name="Bickham C."/>
            <person name="Bustamante Y."/>
            <person name="Caleb T."/>
            <person name="Canada A."/>
            <person name="Cardenas V."/>
            <person name="Carter K."/>
            <person name="Chacko J."/>
            <person name="Chandrabose M.N."/>
            <person name="Chavez D."/>
            <person name="Chavez A."/>
            <person name="Chen L."/>
            <person name="Chu H.-S."/>
            <person name="Claassen K.J."/>
            <person name="Cockrell R."/>
            <person name="Collins M."/>
            <person name="Cooper J.A."/>
            <person name="Cree A."/>
            <person name="Curry S.M."/>
            <person name="Da Y."/>
            <person name="Dao M.D."/>
            <person name="Das B."/>
            <person name="Davila M.-L."/>
            <person name="Davy-Carroll L."/>
            <person name="Denson S."/>
            <person name="Dinh H."/>
            <person name="Ebong V.E."/>
            <person name="Edwards J.R."/>
            <person name="Egan A."/>
            <person name="El-Daye J."/>
            <person name="Escobedo L."/>
            <person name="Fernandez S."/>
            <person name="Fernando P.R."/>
            <person name="Flagg N."/>
            <person name="Forbes L.D."/>
            <person name="Fowler R.G."/>
            <person name="Fu Q."/>
            <person name="Gabisi R.A."/>
            <person name="Ganer J."/>
            <person name="Garbino Pronczuk A."/>
            <person name="Garcia R.M."/>
            <person name="Garner T."/>
            <person name="Garrett T.E."/>
            <person name="Gonzalez D.A."/>
            <person name="Hamid H."/>
            <person name="Hawkins E.S."/>
            <person name="Hirani K."/>
            <person name="Hogues M.E."/>
            <person name="Hollins B."/>
            <person name="Hsiao C.-H."/>
            <person name="Jabil R."/>
            <person name="James M.L."/>
            <person name="Jhangiani S.N."/>
            <person name="Johnson B."/>
            <person name="Johnson Q."/>
            <person name="Joshi V."/>
            <person name="Kalu J.B."/>
            <person name="Kam C."/>
            <person name="Kashfia A."/>
            <person name="Keebler J."/>
            <person name="Kisamo H."/>
            <person name="Kovar C.L."/>
            <person name="Lago L.A."/>
            <person name="Lai C.-Y."/>
            <person name="Laidlaw J."/>
            <person name="Lara F."/>
            <person name="Le T.-K."/>
            <person name="Lee S.L."/>
            <person name="Legall F.H."/>
            <person name="Lemon S.J."/>
            <person name="Lewis L.R."/>
            <person name="Li B."/>
            <person name="Liu Y."/>
            <person name="Liu Y.-S."/>
            <person name="Lopez J."/>
            <person name="Lozado R.J."/>
            <person name="Lu J."/>
            <person name="Madu R.C."/>
            <person name="Maheshwari M."/>
            <person name="Maheshwari R."/>
            <person name="Malloy K."/>
            <person name="Martinez E."/>
            <person name="Mathew T."/>
            <person name="Mercado I.C."/>
            <person name="Mercado C."/>
            <person name="Meyer B."/>
            <person name="Montgomery K."/>
            <person name="Morgan M.B."/>
            <person name="Munidasa M."/>
            <person name="Nazareth L.V."/>
            <person name="Nelson J."/>
            <person name="Ng B.M."/>
            <person name="Nguyen N.B."/>
            <person name="Nguyen P.Q."/>
            <person name="Nguyen T."/>
            <person name="Obregon M."/>
            <person name="Okwuonu G.O."/>
            <person name="Onwere C.G."/>
            <person name="Orozco G."/>
            <person name="Parra A."/>
            <person name="Patel S."/>
            <person name="Patil S."/>
            <person name="Perez A."/>
            <person name="Perez Y."/>
            <person name="Pham C."/>
            <person name="Primus E.L."/>
            <person name="Pu L.-L."/>
            <person name="Puazo M."/>
            <person name="Qin X."/>
            <person name="Quiroz J.B."/>
            <person name="Reese J."/>
            <person name="Richards S."/>
            <person name="Rives C.M."/>
            <person name="Robberts R."/>
            <person name="Ruiz S.J."/>
            <person name="Ruiz M.J."/>
            <person name="Santibanez J."/>
            <person name="Schneider B.W."/>
            <person name="Sisson I."/>
            <person name="Smith M."/>
            <person name="Sodergren E."/>
            <person name="Song X.-Z."/>
            <person name="Song B.B."/>
            <person name="Summersgill H."/>
            <person name="Thelus R."/>
            <person name="Thornton R.D."/>
            <person name="Trejos Z.Y."/>
            <person name="Usmani K."/>
            <person name="Vattathil S."/>
            <person name="Villasana D."/>
            <person name="Walker D.L."/>
            <person name="Wang S."/>
            <person name="Wang K."/>
            <person name="White C.S."/>
            <person name="Williams A.C."/>
            <person name="Williamson J."/>
            <person name="Wilson K."/>
            <person name="Woghiren I.O."/>
            <person name="Woodworth J.R."/>
            <person name="Worley K.C."/>
            <person name="Wright R.A."/>
            <person name="Wu W."/>
            <person name="Young L."/>
            <person name="Zhang L."/>
            <person name="Zhang J."/>
            <person name="Zhu Y."/>
            <person name="Muzny D.M."/>
            <person name="Weinstock G."/>
            <person name="Gibbs R.A."/>
        </authorList>
    </citation>
    <scope>NUCLEOTIDE SEQUENCE [LARGE SCALE GENOMIC DNA]</scope>
    <source>
        <strain evidence="5">LSR1</strain>
    </source>
</reference>
<reference evidence="4" key="2">
    <citation type="submission" date="2022-06" db="UniProtKB">
        <authorList>
            <consortium name="EnsemblMetazoa"/>
        </authorList>
    </citation>
    <scope>IDENTIFICATION</scope>
</reference>
<dbReference type="GeneID" id="100570820"/>
<proteinExistence type="predicted"/>
<dbReference type="InterPro" id="IPR025398">
    <property type="entry name" value="DUF4371"/>
</dbReference>
<evidence type="ECO:0000313" key="4">
    <source>
        <dbReference type="EnsemblMetazoa" id="XP_008184116.1"/>
    </source>
</evidence>
<dbReference type="EnsemblMetazoa" id="XM_008185894.1">
    <property type="protein sequence ID" value="XP_008184116.1"/>
    <property type="gene ID" value="LOC100570820"/>
</dbReference>
<dbReference type="InterPro" id="IPR012337">
    <property type="entry name" value="RNaseH-like_sf"/>
</dbReference>
<feature type="region of interest" description="Disordered" evidence="1">
    <location>
        <begin position="1"/>
        <end position="26"/>
    </location>
</feature>
<feature type="region of interest" description="Disordered" evidence="1">
    <location>
        <begin position="64"/>
        <end position="87"/>
    </location>
</feature>
<dbReference type="PANTHER" id="PTHR46289:SF14">
    <property type="entry name" value="DUF4371 DOMAIN-CONTAINING PROTEIN"/>
    <property type="match status" value="1"/>
</dbReference>
<evidence type="ECO:0000313" key="5">
    <source>
        <dbReference type="Proteomes" id="UP000007819"/>
    </source>
</evidence>
<dbReference type="Proteomes" id="UP000007819">
    <property type="component" value="Chromosome A2"/>
</dbReference>
<sequence length="810" mass="93311">MRTNIDKRTTKTQKRPFSGNPRPSAFRDPDDFFAGFRDFADITVPTKSSFSQYHMVYAPMEDLPSSEEKVKSKKKRKLNKHLENENDKTIKAKRKMHMGEKELYEPMIALNSAFSKFCVLFSPSEAGYSSNQSLHTFVKKGYNNWKKGLEKFEKHGSLNYHKEANLKADHFMDTLENQEKLKPIIKTIILCGRQCLPLRAHRDYGTFNIDQEPECNEGNFRALLRARIDSGDTNLKQHLMTCGKNSTYISWNIQNQIIDACDEVILTKLVTKINNAKCFTILADETSDISSIEQFALCIRYIESTDVNNFKIVEHFLKFVPVESTSGQHLADVLLATLNSCGININYLRGQGYDGAAAMSGKFKGIQARIIEKYPTALYVHCVSHSLNLALSNAVDVVPIRNSFGVVEKVYTFFNTPKRQIILKNQIQLLVPDINKTKLVQLCPTRWVERHDSIIVFNQLLLPVVAALEEIQSWNCKDSSSGAFLLLNGIRQSTFIISLLCSEKLLAYTLPISKILQTTDIDLSTAVNQVESVVSILRRLRSNADNEFKQLFLEAQEVASNLYLTMSIPRLTKHQTKRCNTPSENIEEYYRRSIFIPWVDSFLNSLSDRFLKHKNLLTSYKCLLPTGRNPTSEQISSFKNLFDFYEKDMQQISFSVAKAEFELWYEKFKNCGYTLPLNAIDATTLLMSRNRKLDMKDNWSNDPLLHTPIFNKIMSRGRYLPILRMIHFCNNENQVSENHLFKLDMVLDEVRANFKAAMVPFQNLVIDESLVLWKGRLSFKKFIKSKRHRFGIKFFVICDVETDYILDFII</sequence>
<protein>
    <submittedName>
        <fullName evidence="4">Uncharacterized protein</fullName>
    </submittedName>
</protein>
<dbReference type="InterPro" id="IPR029526">
    <property type="entry name" value="PGBD"/>
</dbReference>
<dbReference type="OrthoDB" id="6611984at2759"/>
<dbReference type="InterPro" id="IPR052958">
    <property type="entry name" value="IFN-induced_PKR_regulator"/>
</dbReference>
<feature type="domain" description="PiggyBac transposable element-derived protein" evidence="2">
    <location>
        <begin position="684"/>
        <end position="809"/>
    </location>
</feature>
<evidence type="ECO:0000256" key="1">
    <source>
        <dbReference type="SAM" id="MobiDB-lite"/>
    </source>
</evidence>
<accession>A0A8R2F9K0</accession>
<name>A0A8R2F9K0_ACYPI</name>
<dbReference type="KEGG" id="api:100570820"/>
<keyword evidence="5" id="KW-1185">Reference proteome</keyword>
<dbReference type="Pfam" id="PF14291">
    <property type="entry name" value="DUF4371"/>
    <property type="match status" value="1"/>
</dbReference>
<dbReference type="AlphaFoldDB" id="A0A8R2F9K0"/>
<feature type="domain" description="DUF4371" evidence="3">
    <location>
        <begin position="193"/>
        <end position="365"/>
    </location>
</feature>